<dbReference type="AlphaFoldDB" id="A0A0J8B4G0"/>
<proteinExistence type="predicted"/>
<protein>
    <submittedName>
        <fullName evidence="1">Uncharacterized protein</fullName>
    </submittedName>
</protein>
<name>A0A0J8B4G0_BETVV</name>
<feature type="non-terminal residue" evidence="1">
    <location>
        <position position="1"/>
    </location>
</feature>
<organism evidence="1 2">
    <name type="scientific">Beta vulgaris subsp. vulgaris</name>
    <name type="common">Beet</name>
    <dbReference type="NCBI Taxonomy" id="3555"/>
    <lineage>
        <taxon>Eukaryota</taxon>
        <taxon>Viridiplantae</taxon>
        <taxon>Streptophyta</taxon>
        <taxon>Embryophyta</taxon>
        <taxon>Tracheophyta</taxon>
        <taxon>Spermatophyta</taxon>
        <taxon>Magnoliopsida</taxon>
        <taxon>eudicotyledons</taxon>
        <taxon>Gunneridae</taxon>
        <taxon>Pentapetalae</taxon>
        <taxon>Caryophyllales</taxon>
        <taxon>Chenopodiaceae</taxon>
        <taxon>Betoideae</taxon>
        <taxon>Beta</taxon>
    </lineage>
</organism>
<accession>A0A0J8B4G0</accession>
<keyword evidence="2" id="KW-1185">Reference proteome</keyword>
<gene>
    <name evidence="1" type="ORF">BVRB_015920</name>
</gene>
<dbReference type="EMBL" id="KQ091053">
    <property type="protein sequence ID" value="KMS94722.1"/>
    <property type="molecule type" value="Genomic_DNA"/>
</dbReference>
<evidence type="ECO:0000313" key="1">
    <source>
        <dbReference type="EMBL" id="KMS94722.1"/>
    </source>
</evidence>
<reference evidence="1 2" key="1">
    <citation type="journal article" date="2014" name="Nature">
        <title>The genome of the recently domesticated crop plant sugar beet (Beta vulgaris).</title>
        <authorList>
            <person name="Dohm J.C."/>
            <person name="Minoche A.E."/>
            <person name="Holtgrawe D."/>
            <person name="Capella-Gutierrez S."/>
            <person name="Zakrzewski F."/>
            <person name="Tafer H."/>
            <person name="Rupp O."/>
            <person name="Sorensen T.R."/>
            <person name="Stracke R."/>
            <person name="Reinhardt R."/>
            <person name="Goesmann A."/>
            <person name="Kraft T."/>
            <person name="Schulz B."/>
            <person name="Stadler P.F."/>
            <person name="Schmidt T."/>
            <person name="Gabaldon T."/>
            <person name="Lehrach H."/>
            <person name="Weisshaar B."/>
            <person name="Himmelbauer H."/>
        </authorList>
    </citation>
    <scope>NUCLEOTIDE SEQUENCE [LARGE SCALE GENOMIC DNA]</scope>
    <source>
        <tissue evidence="1">Taproot</tissue>
    </source>
</reference>
<sequence>YASSPLHFSDEEPAYSHVNFQG</sequence>
<dbReference type="Gramene" id="KMS94722">
    <property type="protein sequence ID" value="KMS94722"/>
    <property type="gene ID" value="BVRB_015920"/>
</dbReference>
<dbReference type="Proteomes" id="UP000035740">
    <property type="component" value="Unassembled WGS sequence"/>
</dbReference>
<evidence type="ECO:0000313" key="2">
    <source>
        <dbReference type="Proteomes" id="UP000035740"/>
    </source>
</evidence>